<proteinExistence type="inferred from homology"/>
<evidence type="ECO:0000256" key="7">
    <source>
        <dbReference type="SAM" id="Phobius"/>
    </source>
</evidence>
<evidence type="ECO:0008006" key="12">
    <source>
        <dbReference type="Google" id="ProtNLM"/>
    </source>
</evidence>
<keyword evidence="3 7" id="KW-0812">Transmembrane</keyword>
<protein>
    <recommendedName>
        <fullName evidence="12">Trichome birefringence-like N-terminal domain-containing protein</fullName>
    </recommendedName>
</protein>
<dbReference type="InterPro" id="IPR025846">
    <property type="entry name" value="TBL_N"/>
</dbReference>
<sequence>MKSSSSSSTTLLEGRPRIHHQYQYHDHDIKRERCYNNNNNKGKLLPFLFTSLATVAIFSYFLFFSSDPFDFLPKQGLNSSVPCHQDLHAVPVIDHNTTTQKEEKCDLFRGHWVEEVRASSLYTNSSCRTIPNSKNCFKYGRKDTDFLNWRWKPNKCELPRFDAKAFLKMVRGKKMGFIGDSVARNHMESLLCLLSPEETPMDLHKDSKDRFRRWYFPRHDFTLMVSWTEFLLDRNTRMINGTWFGIFDLHLDKVDNGWSRFLPELDYAIISVGYWFLRPLYLHEGDNLTGCVFCSEPNVTKHDVGSTIRMAFRAALNHINWCKNCSPDLLTVVRTFAPSHFENGAWNTGGYCNRTSPFNDAKAGLRSYDLKIRNIQVQETKRAKKKKGKKFGVIDITWAMLMRPDGHPGLNWENKWMKGYNDCVHWCMPGPIDYWNDFLIAVIRKESGLSS</sequence>
<name>A0AA87ZZ18_FICCA</name>
<dbReference type="PANTHER" id="PTHR32285:SF28">
    <property type="entry name" value="XYLOGLUCAN O-ACETYLTRANSFERASE 2"/>
    <property type="match status" value="1"/>
</dbReference>
<dbReference type="Proteomes" id="UP001187192">
    <property type="component" value="Unassembled WGS sequence"/>
</dbReference>
<evidence type="ECO:0000313" key="11">
    <source>
        <dbReference type="Proteomes" id="UP001187192"/>
    </source>
</evidence>
<comment type="caution">
    <text evidence="10">The sequence shown here is derived from an EMBL/GenBank/DDBJ whole genome shotgun (WGS) entry which is preliminary data.</text>
</comment>
<feature type="transmembrane region" description="Helical" evidence="7">
    <location>
        <begin position="44"/>
        <end position="64"/>
    </location>
</feature>
<keyword evidence="11" id="KW-1185">Reference proteome</keyword>
<comment type="similarity">
    <text evidence="2">Belongs to the PC-esterase family. TBL subfamily.</text>
</comment>
<keyword evidence="5 7" id="KW-1133">Transmembrane helix</keyword>
<evidence type="ECO:0000256" key="2">
    <source>
        <dbReference type="ARBA" id="ARBA00007727"/>
    </source>
</evidence>
<dbReference type="GO" id="GO:0016413">
    <property type="term" value="F:O-acetyltransferase activity"/>
    <property type="evidence" value="ECO:0007669"/>
    <property type="project" value="InterPro"/>
</dbReference>
<evidence type="ECO:0000259" key="9">
    <source>
        <dbReference type="Pfam" id="PF14416"/>
    </source>
</evidence>
<evidence type="ECO:0000256" key="6">
    <source>
        <dbReference type="ARBA" id="ARBA00023136"/>
    </source>
</evidence>
<dbReference type="InterPro" id="IPR029962">
    <property type="entry name" value="TBL"/>
</dbReference>
<dbReference type="Pfam" id="PF13839">
    <property type="entry name" value="PC-Esterase"/>
    <property type="match status" value="1"/>
</dbReference>
<dbReference type="PANTHER" id="PTHR32285">
    <property type="entry name" value="PROTEIN TRICHOME BIREFRINGENCE-LIKE 9-RELATED"/>
    <property type="match status" value="1"/>
</dbReference>
<comment type="subcellular location">
    <subcellularLocation>
        <location evidence="1">Membrane</location>
        <topology evidence="1">Single-pass membrane protein</topology>
    </subcellularLocation>
</comment>
<feature type="domain" description="Trichome birefringence-like N-terminal" evidence="9">
    <location>
        <begin position="103"/>
        <end position="157"/>
    </location>
</feature>
<evidence type="ECO:0000313" key="10">
    <source>
        <dbReference type="EMBL" id="GMN42455.1"/>
    </source>
</evidence>
<dbReference type="GO" id="GO:0005794">
    <property type="term" value="C:Golgi apparatus"/>
    <property type="evidence" value="ECO:0007669"/>
    <property type="project" value="TreeGrafter"/>
</dbReference>
<dbReference type="GO" id="GO:0016020">
    <property type="term" value="C:membrane"/>
    <property type="evidence" value="ECO:0007669"/>
    <property type="project" value="UniProtKB-SubCell"/>
</dbReference>
<evidence type="ECO:0000256" key="1">
    <source>
        <dbReference type="ARBA" id="ARBA00004167"/>
    </source>
</evidence>
<evidence type="ECO:0000256" key="4">
    <source>
        <dbReference type="ARBA" id="ARBA00022968"/>
    </source>
</evidence>
<dbReference type="EMBL" id="BTGU01000014">
    <property type="protein sequence ID" value="GMN42455.1"/>
    <property type="molecule type" value="Genomic_DNA"/>
</dbReference>
<evidence type="ECO:0000256" key="3">
    <source>
        <dbReference type="ARBA" id="ARBA00022692"/>
    </source>
</evidence>
<evidence type="ECO:0000259" key="8">
    <source>
        <dbReference type="Pfam" id="PF13839"/>
    </source>
</evidence>
<evidence type="ECO:0000256" key="5">
    <source>
        <dbReference type="ARBA" id="ARBA00022989"/>
    </source>
</evidence>
<gene>
    <name evidence="10" type="ORF">TIFTF001_011655</name>
</gene>
<keyword evidence="6 7" id="KW-0472">Membrane</keyword>
<organism evidence="10 11">
    <name type="scientific">Ficus carica</name>
    <name type="common">Common fig</name>
    <dbReference type="NCBI Taxonomy" id="3494"/>
    <lineage>
        <taxon>Eukaryota</taxon>
        <taxon>Viridiplantae</taxon>
        <taxon>Streptophyta</taxon>
        <taxon>Embryophyta</taxon>
        <taxon>Tracheophyta</taxon>
        <taxon>Spermatophyta</taxon>
        <taxon>Magnoliopsida</taxon>
        <taxon>eudicotyledons</taxon>
        <taxon>Gunneridae</taxon>
        <taxon>Pentapetalae</taxon>
        <taxon>rosids</taxon>
        <taxon>fabids</taxon>
        <taxon>Rosales</taxon>
        <taxon>Moraceae</taxon>
        <taxon>Ficeae</taxon>
        <taxon>Ficus</taxon>
    </lineage>
</organism>
<dbReference type="InterPro" id="IPR026057">
    <property type="entry name" value="TBL_C"/>
</dbReference>
<reference evidence="10" key="1">
    <citation type="submission" date="2023-07" db="EMBL/GenBank/DDBJ databases">
        <title>draft genome sequence of fig (Ficus carica).</title>
        <authorList>
            <person name="Takahashi T."/>
            <person name="Nishimura K."/>
        </authorList>
    </citation>
    <scope>NUCLEOTIDE SEQUENCE</scope>
</reference>
<dbReference type="AlphaFoldDB" id="A0AA87ZZ18"/>
<keyword evidence="4" id="KW-0735">Signal-anchor</keyword>
<dbReference type="Pfam" id="PF14416">
    <property type="entry name" value="PMR5N"/>
    <property type="match status" value="1"/>
</dbReference>
<feature type="domain" description="Trichome birefringence-like C-terminal" evidence="8">
    <location>
        <begin position="158"/>
        <end position="441"/>
    </location>
</feature>
<dbReference type="Gramene" id="FCD_00001670-RA">
    <property type="protein sequence ID" value="FCD_00001670-RA:cds"/>
    <property type="gene ID" value="FCD_00001670"/>
</dbReference>
<accession>A0AA87ZZ18</accession>